<name>A0A5D6WAJ7_9FIRM</name>
<sequence length="309" mass="36797">MSIRTMLKETLPPAMLEPLRRVYDDVHYAAMHVVPEEWYLKRQFEKLVGYPLNLDNPRTFNEKLQWLKLHDRNPLYTKMVDKYEAKKYVAEIIGEEYIIPTLGVWEHFDEIDFDTLPQQFVLKCTHDSGSIVICKDKDKLDKKAAREKLERGLRYNYYYRGGFEWPYKNVKPRIIAEKFMVDESRTELKDYKVFNFNGEPKIIQVDYDRFVEHKRDLYSADWEKLEYALMYAMNSGHEVNRPQKLAEMLDLARKLAEKHPFLRTDFYSIDDKLYFGEMTFYPEAGFGKWTPEEIDEKLGNCVNIQGGGC</sequence>
<evidence type="ECO:0000313" key="2">
    <source>
        <dbReference type="Proteomes" id="UP000323646"/>
    </source>
</evidence>
<evidence type="ECO:0000313" key="1">
    <source>
        <dbReference type="EMBL" id="TYZ24840.1"/>
    </source>
</evidence>
<dbReference type="RefSeq" id="WP_149170463.1">
    <property type="nucleotide sequence ID" value="NZ_VTOY01000001.1"/>
</dbReference>
<dbReference type="OrthoDB" id="9791827at2"/>
<dbReference type="EMBL" id="VTOY01000001">
    <property type="protein sequence ID" value="TYZ24840.1"/>
    <property type="molecule type" value="Genomic_DNA"/>
</dbReference>
<dbReference type="GO" id="GO:0016740">
    <property type="term" value="F:transferase activity"/>
    <property type="evidence" value="ECO:0007669"/>
    <property type="project" value="UniProtKB-KW"/>
</dbReference>
<comment type="caution">
    <text evidence="1">The sequence shown here is derived from an EMBL/GenBank/DDBJ whole genome shotgun (WGS) entry which is preliminary data.</text>
</comment>
<dbReference type="InterPro" id="IPR029465">
    <property type="entry name" value="ATPgrasp_TupA"/>
</dbReference>
<dbReference type="Pfam" id="PF14305">
    <property type="entry name" value="ATPgrasp_TupA"/>
    <property type="match status" value="1"/>
</dbReference>
<proteinExistence type="predicted"/>
<organism evidence="1 2">
    <name type="scientific">Selenomonas ruminis</name>
    <dbReference type="NCBI Taxonomy" id="2593411"/>
    <lineage>
        <taxon>Bacteria</taxon>
        <taxon>Bacillati</taxon>
        <taxon>Bacillota</taxon>
        <taxon>Negativicutes</taxon>
        <taxon>Selenomonadales</taxon>
        <taxon>Selenomonadaceae</taxon>
        <taxon>Selenomonas</taxon>
    </lineage>
</organism>
<dbReference type="Proteomes" id="UP000323646">
    <property type="component" value="Unassembled WGS sequence"/>
</dbReference>
<gene>
    <name evidence="1" type="ORF">FZ040_02035</name>
</gene>
<protein>
    <submittedName>
        <fullName evidence="1">Glycosyl transferase</fullName>
    </submittedName>
</protein>
<reference evidence="1 2" key="1">
    <citation type="submission" date="2019-08" db="EMBL/GenBank/DDBJ databases">
        <title>Selenomonas sp. mPRGC5 and Selenomonas sp. mPRGC8 isolated from ruminal fluid of dairy goat (Capra hircus).</title>
        <authorList>
            <person name="Poothong S."/>
            <person name="Nuengjamnong C."/>
            <person name="Tanasupawat S."/>
        </authorList>
    </citation>
    <scope>NUCLEOTIDE SEQUENCE [LARGE SCALE GENOMIC DNA]</scope>
    <source>
        <strain evidence="2">mPRGC5</strain>
    </source>
</reference>
<keyword evidence="2" id="KW-1185">Reference proteome</keyword>
<dbReference type="AlphaFoldDB" id="A0A5D6WAJ7"/>
<keyword evidence="1" id="KW-0808">Transferase</keyword>
<accession>A0A5D6WAJ7</accession>